<evidence type="ECO:0000313" key="4">
    <source>
        <dbReference type="EMBL" id="ORZ40921.1"/>
    </source>
</evidence>
<feature type="compositionally biased region" description="Low complexity" evidence="2">
    <location>
        <begin position="10"/>
        <end position="22"/>
    </location>
</feature>
<dbReference type="Proteomes" id="UP000193411">
    <property type="component" value="Unassembled WGS sequence"/>
</dbReference>
<dbReference type="InterPro" id="IPR052605">
    <property type="entry name" value="Fungal_trans_regulator"/>
</dbReference>
<dbReference type="EMBL" id="MCFL01000002">
    <property type="protein sequence ID" value="ORZ40921.1"/>
    <property type="molecule type" value="Genomic_DNA"/>
</dbReference>
<dbReference type="Gene3D" id="2.60.40.1390">
    <property type="entry name" value="NDT80 DNA-binding domain"/>
    <property type="match status" value="1"/>
</dbReference>
<dbReference type="InterPro" id="IPR024061">
    <property type="entry name" value="NDT80_DNA-bd_dom"/>
</dbReference>
<dbReference type="Pfam" id="PF05224">
    <property type="entry name" value="NDT80_PhoG"/>
    <property type="match status" value="1"/>
</dbReference>
<accession>A0A1Y2I4L3</accession>
<dbReference type="InterPro" id="IPR008967">
    <property type="entry name" value="p53-like_TF_DNA-bd_sf"/>
</dbReference>
<comment type="caution">
    <text evidence="4">The sequence shown here is derived from an EMBL/GenBank/DDBJ whole genome shotgun (WGS) entry which is preliminary data.</text>
</comment>
<feature type="domain" description="NDT80" evidence="3">
    <location>
        <begin position="119"/>
        <end position="322"/>
    </location>
</feature>
<feature type="compositionally biased region" description="Pro residues" evidence="2">
    <location>
        <begin position="504"/>
        <end position="513"/>
    </location>
</feature>
<organism evidence="4 5">
    <name type="scientific">Catenaria anguillulae PL171</name>
    <dbReference type="NCBI Taxonomy" id="765915"/>
    <lineage>
        <taxon>Eukaryota</taxon>
        <taxon>Fungi</taxon>
        <taxon>Fungi incertae sedis</taxon>
        <taxon>Blastocladiomycota</taxon>
        <taxon>Blastocladiomycetes</taxon>
        <taxon>Blastocladiales</taxon>
        <taxon>Catenariaceae</taxon>
        <taxon>Catenaria</taxon>
    </lineage>
</organism>
<dbReference type="GO" id="GO:0051321">
    <property type="term" value="P:meiotic cell cycle"/>
    <property type="evidence" value="ECO:0007669"/>
    <property type="project" value="TreeGrafter"/>
</dbReference>
<evidence type="ECO:0000259" key="3">
    <source>
        <dbReference type="Pfam" id="PF05224"/>
    </source>
</evidence>
<protein>
    <recommendedName>
        <fullName evidence="3">NDT80 domain-containing protein</fullName>
    </recommendedName>
</protein>
<dbReference type="GO" id="GO:0003700">
    <property type="term" value="F:DNA-binding transcription factor activity"/>
    <property type="evidence" value="ECO:0007669"/>
    <property type="project" value="InterPro"/>
</dbReference>
<feature type="region of interest" description="Disordered" evidence="2">
    <location>
        <begin position="459"/>
        <end position="536"/>
    </location>
</feature>
<dbReference type="GO" id="GO:0045944">
    <property type="term" value="P:positive regulation of transcription by RNA polymerase II"/>
    <property type="evidence" value="ECO:0007669"/>
    <property type="project" value="TreeGrafter"/>
</dbReference>
<evidence type="ECO:0000313" key="5">
    <source>
        <dbReference type="Proteomes" id="UP000193411"/>
    </source>
</evidence>
<proteinExistence type="predicted"/>
<evidence type="ECO:0000256" key="2">
    <source>
        <dbReference type="SAM" id="MobiDB-lite"/>
    </source>
</evidence>
<dbReference type="InterPro" id="IPR037141">
    <property type="entry name" value="NDT80_DNA-bd_dom_sf"/>
</dbReference>
<gene>
    <name evidence="4" type="ORF">BCR44DRAFT_1424044</name>
</gene>
<feature type="compositionally biased region" description="Pro residues" evidence="2">
    <location>
        <begin position="394"/>
        <end position="406"/>
    </location>
</feature>
<keyword evidence="5" id="KW-1185">Reference proteome</keyword>
<reference evidence="4 5" key="1">
    <citation type="submission" date="2016-07" db="EMBL/GenBank/DDBJ databases">
        <title>Pervasive Adenine N6-methylation of Active Genes in Fungi.</title>
        <authorList>
            <consortium name="DOE Joint Genome Institute"/>
            <person name="Mondo S.J."/>
            <person name="Dannebaum R.O."/>
            <person name="Kuo R.C."/>
            <person name="Labutti K."/>
            <person name="Haridas S."/>
            <person name="Kuo A."/>
            <person name="Salamov A."/>
            <person name="Ahrendt S.R."/>
            <person name="Lipzen A."/>
            <person name="Sullivan W."/>
            <person name="Andreopoulos W.B."/>
            <person name="Clum A."/>
            <person name="Lindquist E."/>
            <person name="Daum C."/>
            <person name="Ramamoorthy G.K."/>
            <person name="Gryganskyi A."/>
            <person name="Culley D."/>
            <person name="Magnuson J.K."/>
            <person name="James T.Y."/>
            <person name="O'Malley M.A."/>
            <person name="Stajich J.E."/>
            <person name="Spatafora J.W."/>
            <person name="Visel A."/>
            <person name="Grigoriev I.V."/>
        </authorList>
    </citation>
    <scope>NUCLEOTIDE SEQUENCE [LARGE SCALE GENOMIC DNA]</scope>
    <source>
        <strain evidence="4 5">PL171</strain>
    </source>
</reference>
<dbReference type="GO" id="GO:0003677">
    <property type="term" value="F:DNA binding"/>
    <property type="evidence" value="ECO:0007669"/>
    <property type="project" value="UniProtKB-KW"/>
</dbReference>
<dbReference type="PANTHER" id="PTHR35144">
    <property type="entry name" value="MEIOSIS-SPECIFIC TRANSCRIPTION FACTOR NDT80"/>
    <property type="match status" value="1"/>
</dbReference>
<dbReference type="AlphaFoldDB" id="A0A1Y2I4L3"/>
<dbReference type="GO" id="GO:0000228">
    <property type="term" value="C:nuclear chromosome"/>
    <property type="evidence" value="ECO:0007669"/>
    <property type="project" value="TreeGrafter"/>
</dbReference>
<feature type="region of interest" description="Disordered" evidence="2">
    <location>
        <begin position="49"/>
        <end position="76"/>
    </location>
</feature>
<keyword evidence="1" id="KW-0238">DNA-binding</keyword>
<feature type="region of interest" description="Disordered" evidence="2">
    <location>
        <begin position="372"/>
        <end position="409"/>
    </location>
</feature>
<feature type="region of interest" description="Disordered" evidence="2">
    <location>
        <begin position="423"/>
        <end position="443"/>
    </location>
</feature>
<feature type="region of interest" description="Disordered" evidence="2">
    <location>
        <begin position="666"/>
        <end position="687"/>
    </location>
</feature>
<dbReference type="PANTHER" id="PTHR35144:SF2">
    <property type="entry name" value="MEIOSIS-SPECIFIC TRANSCRIPTION FACTOR NDT80"/>
    <property type="match status" value="1"/>
</dbReference>
<sequence>MLRHPSQALSSHAPAAGASNSPSPLTADYASLSMNTRAIAASAESAAPSSLLDAPLPPRNRARSSRTKWENLPGVGGGPRFTSEQIVQVQDVATKRQVIFEVKAKMDKGFHFGTTCNHYCCFKRNLSEISACYFAMLQPTGNSAAADNDTSILDTHALSAIQVLRYLSASHPPSAANWVQCSDLRLSVRCVASNGEAVALVQRSPKRDKGPTYPVLPKRCQPKRLLDSPESSNMAVWERIQFTKATPAQYGPSSARKRAKPMATYKMIVELIAQPVSRSTASSGNTSGVAEDSVGVDDSIDIVIAKATSDPFIVRSRSPGQYGGAAVAASGGSYARMSDHRRCLAGSASHGSHGSPLPDYDQTHRVSLLPELPHLPFSAPGPLPRLSDNHTNPRPHPSPRFNPPIEPMSGEYHQEHVHLRPHRLPLGVNPDRGPGVAARDDSIHWQHDGSAVRLEGIRQRHSPQDPSLAHVASDHHQYHPHPYPGPGSFLSSDRPYSYPAYPTRNPPGPPPIYDPYNSSPRSCSSQKGPRLEPAQPAPYAYGFARDGPYDAPDDPISRDRRGLPPIYPMHQDPYSTYRYPPLPTGAHSACARPPPPPPPHSFQGGYYAHPAGYGGYGNDGFFPQPSHHFSRPPTRFGGHFGSGYSRPAPYLDSDVGQHLGYLARRPVAAPRSDSAMESGGRDAREHY</sequence>
<dbReference type="SUPFAM" id="SSF49417">
    <property type="entry name" value="p53-like transcription factors"/>
    <property type="match status" value="1"/>
</dbReference>
<name>A0A1Y2I4L3_9FUNG</name>
<dbReference type="OrthoDB" id="2288358at2759"/>
<evidence type="ECO:0000256" key="1">
    <source>
        <dbReference type="ARBA" id="ARBA00023125"/>
    </source>
</evidence>
<feature type="compositionally biased region" description="Polar residues" evidence="2">
    <location>
        <begin position="516"/>
        <end position="527"/>
    </location>
</feature>
<feature type="region of interest" description="Disordered" evidence="2">
    <location>
        <begin position="1"/>
        <end position="22"/>
    </location>
</feature>